<evidence type="ECO:0000259" key="7">
    <source>
        <dbReference type="PROSITE" id="PS51212"/>
    </source>
</evidence>
<name>A0A5C3LFM5_9AGAR</name>
<dbReference type="PROSITE" id="PS51212">
    <property type="entry name" value="WSC"/>
    <property type="match status" value="2"/>
</dbReference>
<comment type="subcellular location">
    <subcellularLocation>
        <location evidence="1">Membrane</location>
        <topology evidence="1">Single-pass membrane protein</topology>
    </subcellularLocation>
</comment>
<reference evidence="8 9" key="1">
    <citation type="journal article" date="2019" name="Nat. Ecol. Evol.">
        <title>Megaphylogeny resolves global patterns of mushroom evolution.</title>
        <authorList>
            <person name="Varga T."/>
            <person name="Krizsan K."/>
            <person name="Foldi C."/>
            <person name="Dima B."/>
            <person name="Sanchez-Garcia M."/>
            <person name="Sanchez-Ramirez S."/>
            <person name="Szollosi G.J."/>
            <person name="Szarkandi J.G."/>
            <person name="Papp V."/>
            <person name="Albert L."/>
            <person name="Andreopoulos W."/>
            <person name="Angelini C."/>
            <person name="Antonin V."/>
            <person name="Barry K.W."/>
            <person name="Bougher N.L."/>
            <person name="Buchanan P."/>
            <person name="Buyck B."/>
            <person name="Bense V."/>
            <person name="Catcheside P."/>
            <person name="Chovatia M."/>
            <person name="Cooper J."/>
            <person name="Damon W."/>
            <person name="Desjardin D."/>
            <person name="Finy P."/>
            <person name="Geml J."/>
            <person name="Haridas S."/>
            <person name="Hughes K."/>
            <person name="Justo A."/>
            <person name="Karasinski D."/>
            <person name="Kautmanova I."/>
            <person name="Kiss B."/>
            <person name="Kocsube S."/>
            <person name="Kotiranta H."/>
            <person name="LaButti K.M."/>
            <person name="Lechner B.E."/>
            <person name="Liimatainen K."/>
            <person name="Lipzen A."/>
            <person name="Lukacs Z."/>
            <person name="Mihaltcheva S."/>
            <person name="Morgado L.N."/>
            <person name="Niskanen T."/>
            <person name="Noordeloos M.E."/>
            <person name="Ohm R.A."/>
            <person name="Ortiz-Santana B."/>
            <person name="Ovrebo C."/>
            <person name="Racz N."/>
            <person name="Riley R."/>
            <person name="Savchenko A."/>
            <person name="Shiryaev A."/>
            <person name="Soop K."/>
            <person name="Spirin V."/>
            <person name="Szebenyi C."/>
            <person name="Tomsovsky M."/>
            <person name="Tulloss R.E."/>
            <person name="Uehling J."/>
            <person name="Grigoriev I.V."/>
            <person name="Vagvolgyi C."/>
            <person name="Papp T."/>
            <person name="Martin F.M."/>
            <person name="Miettinen O."/>
            <person name="Hibbett D.S."/>
            <person name="Nagy L.G."/>
        </authorList>
    </citation>
    <scope>NUCLEOTIDE SEQUENCE [LARGE SCALE GENOMIC DNA]</scope>
    <source>
        <strain evidence="8 9">CBS 166.37</strain>
    </source>
</reference>
<dbReference type="PANTHER" id="PTHR24269">
    <property type="entry name" value="KREMEN PROTEIN"/>
    <property type="match status" value="1"/>
</dbReference>
<keyword evidence="9" id="KW-1185">Reference proteome</keyword>
<dbReference type="STRING" id="68775.A0A5C3LFM5"/>
<dbReference type="OrthoDB" id="5985073at2759"/>
<dbReference type="AlphaFoldDB" id="A0A5C3LFM5"/>
<evidence type="ECO:0000256" key="3">
    <source>
        <dbReference type="ARBA" id="ARBA00022729"/>
    </source>
</evidence>
<evidence type="ECO:0000256" key="4">
    <source>
        <dbReference type="ARBA" id="ARBA00022989"/>
    </source>
</evidence>
<keyword evidence="5" id="KW-0472">Membrane</keyword>
<evidence type="ECO:0000313" key="9">
    <source>
        <dbReference type="Proteomes" id="UP000308652"/>
    </source>
</evidence>
<keyword evidence="6" id="KW-0325">Glycoprotein</keyword>
<keyword evidence="3" id="KW-0732">Signal</keyword>
<dbReference type="Pfam" id="PF01822">
    <property type="entry name" value="WSC"/>
    <property type="match status" value="2"/>
</dbReference>
<keyword evidence="2" id="KW-0812">Transmembrane</keyword>
<dbReference type="Proteomes" id="UP000308652">
    <property type="component" value="Unassembled WGS sequence"/>
</dbReference>
<dbReference type="InterPro" id="IPR051836">
    <property type="entry name" value="Kremen_rcpt"/>
</dbReference>
<sequence length="182" mass="19334">MTVSSCISFCSSRGFHLAGLEFEDCDNSIRYPAFPTVGSDCNMECTGDSSSICGAGDRLSVYSTPLPPATTTTTTAAHGPTPTISIPTEWFYQGCFVDPVHPTRALQHQVTVPGGNTPEGCVSACTAAGWTVVGVEFGSECWCDNFMPYDFITSEFSTEDCNMPCTGDPTKTCGAGNLLQLY</sequence>
<evidence type="ECO:0000256" key="1">
    <source>
        <dbReference type="ARBA" id="ARBA00004167"/>
    </source>
</evidence>
<feature type="domain" description="WSC" evidence="7">
    <location>
        <begin position="1"/>
        <end position="65"/>
    </location>
</feature>
<dbReference type="InterPro" id="IPR002889">
    <property type="entry name" value="WSC_carb-bd"/>
</dbReference>
<dbReference type="PANTHER" id="PTHR24269:SF16">
    <property type="entry name" value="PROTEIN SLG1"/>
    <property type="match status" value="1"/>
</dbReference>
<dbReference type="GO" id="GO:0005886">
    <property type="term" value="C:plasma membrane"/>
    <property type="evidence" value="ECO:0007669"/>
    <property type="project" value="TreeGrafter"/>
</dbReference>
<protein>
    <submittedName>
        <fullName evidence="8">WSC domain-containing protein</fullName>
    </submittedName>
</protein>
<gene>
    <name evidence="8" type="ORF">BDQ12DRAFT_639933</name>
</gene>
<accession>A0A5C3LFM5</accession>
<proteinExistence type="predicted"/>
<organism evidence="8 9">
    <name type="scientific">Crucibulum laeve</name>
    <dbReference type="NCBI Taxonomy" id="68775"/>
    <lineage>
        <taxon>Eukaryota</taxon>
        <taxon>Fungi</taxon>
        <taxon>Dikarya</taxon>
        <taxon>Basidiomycota</taxon>
        <taxon>Agaricomycotina</taxon>
        <taxon>Agaricomycetes</taxon>
        <taxon>Agaricomycetidae</taxon>
        <taxon>Agaricales</taxon>
        <taxon>Agaricineae</taxon>
        <taxon>Nidulariaceae</taxon>
        <taxon>Crucibulum</taxon>
    </lineage>
</organism>
<feature type="domain" description="WSC" evidence="7">
    <location>
        <begin position="89"/>
        <end position="182"/>
    </location>
</feature>
<feature type="non-terminal residue" evidence="8">
    <location>
        <position position="182"/>
    </location>
</feature>
<evidence type="ECO:0000256" key="2">
    <source>
        <dbReference type="ARBA" id="ARBA00022692"/>
    </source>
</evidence>
<keyword evidence="4" id="KW-1133">Transmembrane helix</keyword>
<dbReference type="SMART" id="SM00321">
    <property type="entry name" value="WSC"/>
    <property type="match status" value="2"/>
</dbReference>
<evidence type="ECO:0000256" key="6">
    <source>
        <dbReference type="ARBA" id="ARBA00023180"/>
    </source>
</evidence>
<dbReference type="EMBL" id="ML213734">
    <property type="protein sequence ID" value="TFK31560.1"/>
    <property type="molecule type" value="Genomic_DNA"/>
</dbReference>
<evidence type="ECO:0000313" key="8">
    <source>
        <dbReference type="EMBL" id="TFK31560.1"/>
    </source>
</evidence>
<evidence type="ECO:0000256" key="5">
    <source>
        <dbReference type="ARBA" id="ARBA00023136"/>
    </source>
</evidence>